<evidence type="ECO:0000313" key="1">
    <source>
        <dbReference type="EMBL" id="MCX5613737.1"/>
    </source>
</evidence>
<organism evidence="1 2">
    <name type="scientific">Bombella saccharophila</name>
    <dbReference type="NCBI Taxonomy" id="2967338"/>
    <lineage>
        <taxon>Bacteria</taxon>
        <taxon>Pseudomonadati</taxon>
        <taxon>Pseudomonadota</taxon>
        <taxon>Alphaproteobacteria</taxon>
        <taxon>Acetobacterales</taxon>
        <taxon>Acetobacteraceae</taxon>
        <taxon>Bombella</taxon>
    </lineage>
</organism>
<name>A0ABT3W3W9_9PROT</name>
<dbReference type="InterPro" id="IPR024787">
    <property type="entry name" value="EcsC"/>
</dbReference>
<dbReference type="Proteomes" id="UP001165648">
    <property type="component" value="Unassembled WGS sequence"/>
</dbReference>
<protein>
    <submittedName>
        <fullName evidence="1">EcsC family protein</fullName>
    </submittedName>
</protein>
<evidence type="ECO:0000313" key="2">
    <source>
        <dbReference type="Proteomes" id="UP001165648"/>
    </source>
</evidence>
<dbReference type="EMBL" id="JANIDW010000001">
    <property type="protein sequence ID" value="MCX5613737.1"/>
    <property type="molecule type" value="Genomic_DNA"/>
</dbReference>
<keyword evidence="2" id="KW-1185">Reference proteome</keyword>
<dbReference type="PANTHER" id="PTHR41260:SF1">
    <property type="entry name" value="PROTEIN ECSC"/>
    <property type="match status" value="1"/>
</dbReference>
<comment type="caution">
    <text evidence="1">The sequence shown here is derived from an EMBL/GenBank/DDBJ whole genome shotgun (WGS) entry which is preliminary data.</text>
</comment>
<gene>
    <name evidence="1" type="ORF">NQF64_00530</name>
</gene>
<dbReference type="PANTHER" id="PTHR41260">
    <property type="entry name" value="PROTEIN ECSC"/>
    <property type="match status" value="1"/>
</dbReference>
<accession>A0ABT3W3W9</accession>
<reference evidence="1 2" key="1">
    <citation type="submission" date="2022-07" db="EMBL/GenBank/DDBJ databases">
        <title>Bombella genomes.</title>
        <authorList>
            <person name="Harer L."/>
            <person name="Styblova S."/>
            <person name="Ehrmann M."/>
        </authorList>
    </citation>
    <scope>NUCLEOTIDE SEQUENCE [LARGE SCALE GENOMIC DNA]</scope>
    <source>
        <strain evidence="1 2">TMW 2.2558</strain>
    </source>
</reference>
<dbReference type="Pfam" id="PF12787">
    <property type="entry name" value="EcsC"/>
    <property type="match status" value="1"/>
</dbReference>
<sequence>MSNERKEHVPSAAFLFQDLDTEALSQLHAVLDGVEKGRSTLTRLADLMGGAVGRAAHLGLHTLSLAPGLQEKVQSLAGTALEQAYRIAILGLERQKGRPQHAIKERMRQAVVAASGAAGGFGGLMSMGPDIGFTTLTIMREIAIIAQENGEDLQSEETRRACLEVFALRNMGGKQGGEPGEGQGELGFFAARSLMRGQPLVLLMAEVAGHYGMALSRKLAAQMVPVAGALCGAAINSAFLAHYRAVAKAHFTIRRLERTHGMAVQEAAEAYRGHAGAEG</sequence>
<proteinExistence type="predicted"/>
<dbReference type="RefSeq" id="WP_266106138.1">
    <property type="nucleotide sequence ID" value="NZ_JANIDW010000001.1"/>
</dbReference>